<keyword evidence="9" id="KW-1185">Reference proteome</keyword>
<feature type="transmembrane region" description="Helical" evidence="6">
    <location>
        <begin position="76"/>
        <end position="97"/>
    </location>
</feature>
<keyword evidence="4" id="KW-0418">Kinase</keyword>
<dbReference type="SMART" id="SM00387">
    <property type="entry name" value="HATPase_c"/>
    <property type="match status" value="1"/>
</dbReference>
<dbReference type="AlphaFoldDB" id="A0A1C0ABZ1"/>
<gene>
    <name evidence="8" type="ORF">U472_01525</name>
</gene>
<comment type="caution">
    <text evidence="8">The sequence shown here is derived from an EMBL/GenBank/DDBJ whole genome shotgun (WGS) entry which is preliminary data.</text>
</comment>
<reference evidence="8 9" key="2">
    <citation type="submission" date="2016-08" db="EMBL/GenBank/DDBJ databases">
        <title>Orenia metallireducens sp. nov. strain Z6, a Novel Metal-reducing Firmicute from the Deep Subsurface.</title>
        <authorList>
            <person name="Maxim B.I."/>
            <person name="Kenneth K."/>
            <person name="Flynn T.M."/>
            <person name="Oloughlin E.J."/>
            <person name="Locke R.A."/>
            <person name="Weber J.R."/>
            <person name="Egan S.M."/>
            <person name="Mackie R.I."/>
            <person name="Cann I.K."/>
        </authorList>
    </citation>
    <scope>NUCLEOTIDE SEQUENCE [LARGE SCALE GENOMIC DNA]</scope>
    <source>
        <strain evidence="8 9">Z6</strain>
    </source>
</reference>
<evidence type="ECO:0000256" key="3">
    <source>
        <dbReference type="ARBA" id="ARBA00022553"/>
    </source>
</evidence>
<dbReference type="EC" id="2.7.13.3" evidence="2"/>
<keyword evidence="3" id="KW-0597">Phosphoprotein</keyword>
<dbReference type="OrthoDB" id="1634477at2"/>
<evidence type="ECO:0000256" key="5">
    <source>
        <dbReference type="ARBA" id="ARBA00023012"/>
    </source>
</evidence>
<evidence type="ECO:0000256" key="1">
    <source>
        <dbReference type="ARBA" id="ARBA00000085"/>
    </source>
</evidence>
<dbReference type="Pfam" id="PF14689">
    <property type="entry name" value="SPOB_a"/>
    <property type="match status" value="1"/>
</dbReference>
<feature type="domain" description="Histidine kinase" evidence="7">
    <location>
        <begin position="163"/>
        <end position="352"/>
    </location>
</feature>
<accession>A0A1C0ABZ1</accession>
<evidence type="ECO:0000259" key="7">
    <source>
        <dbReference type="PROSITE" id="PS50109"/>
    </source>
</evidence>
<feature type="transmembrane region" description="Helical" evidence="6">
    <location>
        <begin position="109"/>
        <end position="126"/>
    </location>
</feature>
<dbReference type="InterPro" id="IPR039506">
    <property type="entry name" value="SPOB_a"/>
</dbReference>
<comment type="catalytic activity">
    <reaction evidence="1">
        <text>ATP + protein L-histidine = ADP + protein N-phospho-L-histidine.</text>
        <dbReference type="EC" id="2.7.13.3"/>
    </reaction>
</comment>
<dbReference type="Proteomes" id="UP000093514">
    <property type="component" value="Unassembled WGS sequence"/>
</dbReference>
<protein>
    <recommendedName>
        <fullName evidence="2">histidine kinase</fullName>
        <ecNumber evidence="2">2.7.13.3</ecNumber>
    </recommendedName>
</protein>
<evidence type="ECO:0000313" key="8">
    <source>
        <dbReference type="EMBL" id="OCL27909.1"/>
    </source>
</evidence>
<dbReference type="Gene3D" id="1.10.287.130">
    <property type="match status" value="1"/>
</dbReference>
<dbReference type="InterPro" id="IPR003594">
    <property type="entry name" value="HATPase_dom"/>
</dbReference>
<dbReference type="PANTHER" id="PTHR43547:SF10">
    <property type="entry name" value="SENSOR HISTIDINE KINASE DCUS"/>
    <property type="match status" value="1"/>
</dbReference>
<organism evidence="8 9">
    <name type="scientific">Orenia metallireducens</name>
    <dbReference type="NCBI Taxonomy" id="1413210"/>
    <lineage>
        <taxon>Bacteria</taxon>
        <taxon>Bacillati</taxon>
        <taxon>Bacillota</taxon>
        <taxon>Clostridia</taxon>
        <taxon>Halanaerobiales</taxon>
        <taxon>Halobacteroidaceae</taxon>
        <taxon>Orenia</taxon>
    </lineage>
</organism>
<sequence>MKVMVDGTKGQRFNYVNLILTLILSINLLLTFWEGSNSLFGGSNYLSGILIEILFAFICWNIFAILINKAAYNRKLFFLLVLDTLLLISIIILKYSLGFFQLEGELFEFSYHLYYFLKGALYLYFFKVTFGKNPFKSNLGKEESEVNQLELNSYKRDIKRLKMERHDFKNQLQVIYTMLELDKVDKVKNYLKELCSDLEEVKESLVEDSLLPVVLLPKREEARRAGIDFEVKSTANLEQIALPQKKLFRILFNLIDNALDVLDKSSQDNKFIGVKLLDKQNRIDLVVQNNGPTIPQSLLASIFEAGYSTKGEDRGFGLYIVKSLLEEYGGKINVTTKEDFITEFICTLPKVQRT</sequence>
<name>A0A1C0ABZ1_9FIRM</name>
<feature type="transmembrane region" description="Helical" evidence="6">
    <location>
        <begin position="45"/>
        <end position="67"/>
    </location>
</feature>
<dbReference type="InterPro" id="IPR005467">
    <property type="entry name" value="His_kinase_dom"/>
</dbReference>
<dbReference type="Pfam" id="PF02518">
    <property type="entry name" value="HATPase_c"/>
    <property type="match status" value="1"/>
</dbReference>
<evidence type="ECO:0000256" key="6">
    <source>
        <dbReference type="SAM" id="Phobius"/>
    </source>
</evidence>
<evidence type="ECO:0000313" key="9">
    <source>
        <dbReference type="Proteomes" id="UP000093514"/>
    </source>
</evidence>
<dbReference type="PROSITE" id="PS50109">
    <property type="entry name" value="HIS_KIN"/>
    <property type="match status" value="1"/>
</dbReference>
<dbReference type="Gene3D" id="3.30.565.10">
    <property type="entry name" value="Histidine kinase-like ATPase, C-terminal domain"/>
    <property type="match status" value="1"/>
</dbReference>
<dbReference type="PRINTS" id="PR00344">
    <property type="entry name" value="BCTRLSENSOR"/>
</dbReference>
<dbReference type="SUPFAM" id="SSF55874">
    <property type="entry name" value="ATPase domain of HSP90 chaperone/DNA topoisomerase II/histidine kinase"/>
    <property type="match status" value="1"/>
</dbReference>
<evidence type="ECO:0000256" key="4">
    <source>
        <dbReference type="ARBA" id="ARBA00022777"/>
    </source>
</evidence>
<keyword evidence="6" id="KW-0472">Membrane</keyword>
<evidence type="ECO:0000256" key="2">
    <source>
        <dbReference type="ARBA" id="ARBA00012438"/>
    </source>
</evidence>
<proteinExistence type="predicted"/>
<keyword evidence="6" id="KW-0812">Transmembrane</keyword>
<keyword evidence="6" id="KW-1133">Transmembrane helix</keyword>
<keyword evidence="4" id="KW-0808">Transferase</keyword>
<reference evidence="9" key="1">
    <citation type="submission" date="2016-07" db="EMBL/GenBank/DDBJ databases">
        <authorList>
            <person name="Florea S."/>
            <person name="Webb J.S."/>
            <person name="Jaromczyk J."/>
            <person name="Schardl C.L."/>
        </authorList>
    </citation>
    <scope>NUCLEOTIDE SEQUENCE [LARGE SCALE GENOMIC DNA]</scope>
    <source>
        <strain evidence="9">Z6</strain>
    </source>
</reference>
<dbReference type="GO" id="GO:0000155">
    <property type="term" value="F:phosphorelay sensor kinase activity"/>
    <property type="evidence" value="ECO:0007669"/>
    <property type="project" value="TreeGrafter"/>
</dbReference>
<dbReference type="EMBL" id="LWDV01000006">
    <property type="protein sequence ID" value="OCL27909.1"/>
    <property type="molecule type" value="Genomic_DNA"/>
</dbReference>
<feature type="transmembrane region" description="Helical" evidence="6">
    <location>
        <begin position="12"/>
        <end position="33"/>
    </location>
</feature>
<dbReference type="InterPro" id="IPR036890">
    <property type="entry name" value="HATPase_C_sf"/>
</dbReference>
<keyword evidence="5" id="KW-0902">Two-component regulatory system</keyword>
<dbReference type="InterPro" id="IPR004358">
    <property type="entry name" value="Sig_transdc_His_kin-like_C"/>
</dbReference>
<dbReference type="PANTHER" id="PTHR43547">
    <property type="entry name" value="TWO-COMPONENT HISTIDINE KINASE"/>
    <property type="match status" value="1"/>
</dbReference>